<evidence type="ECO:0000256" key="1">
    <source>
        <dbReference type="ARBA" id="ARBA00001974"/>
    </source>
</evidence>
<comment type="cofactor">
    <cofactor evidence="1 8">
        <name>FAD</name>
        <dbReference type="ChEBI" id="CHEBI:57692"/>
    </cofactor>
</comment>
<evidence type="ECO:0000256" key="3">
    <source>
        <dbReference type="ARBA" id="ARBA00006743"/>
    </source>
</evidence>
<dbReference type="PANTHER" id="PTHR45754:SF3">
    <property type="entry name" value="METHYLENETETRAHYDROFOLATE REDUCTASE (NADPH)"/>
    <property type="match status" value="1"/>
</dbReference>
<evidence type="ECO:0000313" key="9">
    <source>
        <dbReference type="EMBL" id="MDD9206789.1"/>
    </source>
</evidence>
<evidence type="ECO:0000256" key="6">
    <source>
        <dbReference type="ARBA" id="ARBA00023002"/>
    </source>
</evidence>
<accession>A0ABT5TXT3</accession>
<gene>
    <name evidence="9" type="ORF">PU560_09960</name>
</gene>
<keyword evidence="10" id="KW-1185">Reference proteome</keyword>
<keyword evidence="4 8" id="KW-0285">Flavoprotein</keyword>
<comment type="pathway">
    <text evidence="2 8">One-carbon metabolism; tetrahydrofolate interconversion.</text>
</comment>
<protein>
    <recommendedName>
        <fullName evidence="8">Methylenetetrahydrofolate reductase</fullName>
    </recommendedName>
</protein>
<dbReference type="CDD" id="cd00537">
    <property type="entry name" value="MTHFR"/>
    <property type="match status" value="1"/>
</dbReference>
<proteinExistence type="inferred from homology"/>
<organism evidence="9 10">
    <name type="scientific">Georgenia halotolerans</name>
    <dbReference type="NCBI Taxonomy" id="3028317"/>
    <lineage>
        <taxon>Bacteria</taxon>
        <taxon>Bacillati</taxon>
        <taxon>Actinomycetota</taxon>
        <taxon>Actinomycetes</taxon>
        <taxon>Micrococcales</taxon>
        <taxon>Bogoriellaceae</taxon>
        <taxon>Georgenia</taxon>
    </lineage>
</organism>
<dbReference type="PANTHER" id="PTHR45754">
    <property type="entry name" value="METHYLENETETRAHYDROFOLATE REDUCTASE"/>
    <property type="match status" value="1"/>
</dbReference>
<dbReference type="Gene3D" id="3.20.20.220">
    <property type="match status" value="1"/>
</dbReference>
<dbReference type="Proteomes" id="UP001165561">
    <property type="component" value="Unassembled WGS sequence"/>
</dbReference>
<evidence type="ECO:0000256" key="4">
    <source>
        <dbReference type="ARBA" id="ARBA00022630"/>
    </source>
</evidence>
<dbReference type="EMBL" id="JARACI010000975">
    <property type="protein sequence ID" value="MDD9206789.1"/>
    <property type="molecule type" value="Genomic_DNA"/>
</dbReference>
<evidence type="ECO:0000256" key="8">
    <source>
        <dbReference type="RuleBase" id="RU003862"/>
    </source>
</evidence>
<sequence length="288" mass="30803">MDDAQTATTLLNGFSLEMTGRDVDEVSSAQPFVPADTRVNITYLASEDPSTRLTAARAVLDAGLVPVPHVSARRMRSRDELDTVLGAFRETGAAENVFVLGGDPPTPDGPYASALEVIRTGVLAEHGVRHVSISGYPDGHPDISRDVLWGALRDKAAALTDQGLDGTVITQFGFDEEPVLAWIEQVRDLGIHLPVRVGIPGPAGAKRLLAFAHRFGVTSSAAIVKKYGFSVTNLMGTAGPDNLIDALADHYDPVRHGDVLLHIYTFGGMTATARWTRDFVAERASAHP</sequence>
<comment type="caution">
    <text evidence="9">The sequence shown here is derived from an EMBL/GenBank/DDBJ whole genome shotgun (WGS) entry which is preliminary data.</text>
</comment>
<reference evidence="9" key="1">
    <citation type="submission" date="2023-02" db="EMBL/GenBank/DDBJ databases">
        <title>Georgenia sp.10Sc9-8, isolated from a soil sample collected from the Taklamakan desert.</title>
        <authorList>
            <person name="Liu S."/>
        </authorList>
    </citation>
    <scope>NUCLEOTIDE SEQUENCE</scope>
    <source>
        <strain evidence="9">10Sc9-8</strain>
    </source>
</reference>
<keyword evidence="6 8" id="KW-0560">Oxidoreductase</keyword>
<name>A0ABT5TXT3_9MICO</name>
<dbReference type="Pfam" id="PF02219">
    <property type="entry name" value="MTHFR"/>
    <property type="match status" value="1"/>
</dbReference>
<dbReference type="SUPFAM" id="SSF51730">
    <property type="entry name" value="FAD-linked oxidoreductase"/>
    <property type="match status" value="1"/>
</dbReference>
<dbReference type="InterPro" id="IPR003171">
    <property type="entry name" value="Mehydrof_redctse-like"/>
</dbReference>
<evidence type="ECO:0000313" key="10">
    <source>
        <dbReference type="Proteomes" id="UP001165561"/>
    </source>
</evidence>
<keyword evidence="5 8" id="KW-0274">FAD</keyword>
<evidence type="ECO:0000256" key="7">
    <source>
        <dbReference type="ARBA" id="ARBA00048628"/>
    </source>
</evidence>
<evidence type="ECO:0000256" key="2">
    <source>
        <dbReference type="ARBA" id="ARBA00004777"/>
    </source>
</evidence>
<comment type="similarity">
    <text evidence="3 8">Belongs to the methylenetetrahydrofolate reductase family.</text>
</comment>
<evidence type="ECO:0000256" key="5">
    <source>
        <dbReference type="ARBA" id="ARBA00022827"/>
    </source>
</evidence>
<dbReference type="InterPro" id="IPR029041">
    <property type="entry name" value="FAD-linked_oxidoreductase-like"/>
</dbReference>
<comment type="catalytic activity">
    <reaction evidence="7">
        <text>(6S)-5-methyl-5,6,7,8-tetrahydrofolate + NAD(+) = (6R)-5,10-methylene-5,6,7,8-tetrahydrofolate + NADH + H(+)</text>
        <dbReference type="Rhea" id="RHEA:19821"/>
        <dbReference type="ChEBI" id="CHEBI:15378"/>
        <dbReference type="ChEBI" id="CHEBI:15636"/>
        <dbReference type="ChEBI" id="CHEBI:18608"/>
        <dbReference type="ChEBI" id="CHEBI:57540"/>
        <dbReference type="ChEBI" id="CHEBI:57945"/>
        <dbReference type="EC" id="1.5.1.54"/>
    </reaction>
    <physiologicalReaction direction="right-to-left" evidence="7">
        <dbReference type="Rhea" id="RHEA:19823"/>
    </physiologicalReaction>
</comment>